<dbReference type="InterPro" id="IPR044624">
    <property type="entry name" value="Mbb1-like"/>
</dbReference>
<dbReference type="GO" id="GO:0006417">
    <property type="term" value="P:regulation of translation"/>
    <property type="evidence" value="ECO:0007669"/>
    <property type="project" value="TreeGrafter"/>
</dbReference>
<gene>
    <name evidence="4" type="primary">pilW</name>
    <name evidence="4" type="ORF">GT360_05805</name>
</gene>
<dbReference type="InterPro" id="IPR019734">
    <property type="entry name" value="TPR_rpt"/>
</dbReference>
<dbReference type="PROSITE" id="PS50005">
    <property type="entry name" value="TPR"/>
    <property type="match status" value="1"/>
</dbReference>
<dbReference type="Proteomes" id="UP000464262">
    <property type="component" value="Chromosome 1"/>
</dbReference>
<dbReference type="GO" id="GO:0003727">
    <property type="term" value="F:single-stranded RNA binding"/>
    <property type="evidence" value="ECO:0007669"/>
    <property type="project" value="TreeGrafter"/>
</dbReference>
<keyword evidence="2 3" id="KW-0802">TPR repeat</keyword>
<protein>
    <submittedName>
        <fullName evidence="4">Type IV pilus biogenesis/stability protein PilW</fullName>
    </submittedName>
</protein>
<dbReference type="InterPro" id="IPR013105">
    <property type="entry name" value="TPR_2"/>
</dbReference>
<feature type="repeat" description="TPR" evidence="3">
    <location>
        <begin position="29"/>
        <end position="62"/>
    </location>
</feature>
<proteinExistence type="predicted"/>
<evidence type="ECO:0000313" key="5">
    <source>
        <dbReference type="Proteomes" id="UP000464262"/>
    </source>
</evidence>
<dbReference type="PANTHER" id="PTHR44917:SF1">
    <property type="entry name" value="PROTEIN HIGH CHLOROPHYLL FLUORESCENT 107"/>
    <property type="match status" value="1"/>
</dbReference>
<dbReference type="KEGG" id="vas:GT360_05805"/>
<organism evidence="4 5">
    <name type="scientific">Vibrio astriarenae</name>
    <dbReference type="NCBI Taxonomy" id="1481923"/>
    <lineage>
        <taxon>Bacteria</taxon>
        <taxon>Pseudomonadati</taxon>
        <taxon>Pseudomonadota</taxon>
        <taxon>Gammaproteobacteria</taxon>
        <taxon>Vibrionales</taxon>
        <taxon>Vibrionaceae</taxon>
        <taxon>Vibrio</taxon>
    </lineage>
</organism>
<dbReference type="Pfam" id="PF13431">
    <property type="entry name" value="TPR_17"/>
    <property type="match status" value="1"/>
</dbReference>
<dbReference type="SUPFAM" id="SSF48452">
    <property type="entry name" value="TPR-like"/>
    <property type="match status" value="1"/>
</dbReference>
<evidence type="ECO:0000256" key="2">
    <source>
        <dbReference type="ARBA" id="ARBA00022803"/>
    </source>
</evidence>
<dbReference type="SMART" id="SM00028">
    <property type="entry name" value="TPR"/>
    <property type="match status" value="4"/>
</dbReference>
<keyword evidence="5" id="KW-1185">Reference proteome</keyword>
<evidence type="ECO:0000256" key="1">
    <source>
        <dbReference type="ARBA" id="ARBA00022737"/>
    </source>
</evidence>
<dbReference type="PANTHER" id="PTHR44917">
    <property type="entry name" value="PROTEIN HIGH CHLOROPHYLL FLUORESCENT 107"/>
    <property type="match status" value="1"/>
</dbReference>
<dbReference type="EMBL" id="CP047475">
    <property type="protein sequence ID" value="QIA64686.1"/>
    <property type="molecule type" value="Genomic_DNA"/>
</dbReference>
<dbReference type="Gene3D" id="1.25.40.10">
    <property type="entry name" value="Tetratricopeptide repeat domain"/>
    <property type="match status" value="1"/>
</dbReference>
<dbReference type="InterPro" id="IPR011990">
    <property type="entry name" value="TPR-like_helical_dom_sf"/>
</dbReference>
<accession>A0A7Z2T5H0</accession>
<keyword evidence="1" id="KW-0677">Repeat</keyword>
<dbReference type="AlphaFoldDB" id="A0A7Z2T5H0"/>
<reference evidence="4 5" key="1">
    <citation type="submission" date="2020-01" db="EMBL/GenBank/DDBJ databases">
        <title>Whole genome and functional gene identification of agarase of Vibrio HN897.</title>
        <authorList>
            <person name="Liu Y."/>
            <person name="Zhao Z."/>
        </authorList>
    </citation>
    <scope>NUCLEOTIDE SEQUENCE [LARGE SCALE GENOMIC DNA]</scope>
    <source>
        <strain evidence="4 5">HN897</strain>
    </source>
</reference>
<sequence>MTGLLPLLGCITVSDNPKAEVKSDPIEMSESRIELGLGYLQQGNMPKARENLEKALKHSPDYYRAQISMAHYFDTVGETDRADKLYRTSLRHHPKNGNVLNNYGTFLCKQGEFDQANDYFNRAIKQPYYYLVSASYENAALCALKAGKKNKASYYFQRTLDHDPYRARSILQLSKLEIQNDDLSKARLRLIGFHQHFGVQIASLKLLIELEEKAGNTSLKNKYENLLNQLIVNS</sequence>
<dbReference type="NCBIfam" id="TIGR02521">
    <property type="entry name" value="type_IV_pilW"/>
    <property type="match status" value="1"/>
</dbReference>
<dbReference type="InterPro" id="IPR013360">
    <property type="entry name" value="Pilus_4_PilW"/>
</dbReference>
<name>A0A7Z2T5H0_9VIBR</name>
<dbReference type="GO" id="GO:0006397">
    <property type="term" value="P:mRNA processing"/>
    <property type="evidence" value="ECO:0007669"/>
    <property type="project" value="InterPro"/>
</dbReference>
<dbReference type="Pfam" id="PF07719">
    <property type="entry name" value="TPR_2"/>
    <property type="match status" value="1"/>
</dbReference>
<evidence type="ECO:0000313" key="4">
    <source>
        <dbReference type="EMBL" id="QIA64686.1"/>
    </source>
</evidence>
<evidence type="ECO:0000256" key="3">
    <source>
        <dbReference type="PROSITE-ProRule" id="PRU00339"/>
    </source>
</evidence>
<dbReference type="GO" id="GO:0003729">
    <property type="term" value="F:mRNA binding"/>
    <property type="evidence" value="ECO:0007669"/>
    <property type="project" value="InterPro"/>
</dbReference>